<keyword evidence="2" id="KW-1185">Reference proteome</keyword>
<reference evidence="1" key="2">
    <citation type="submission" date="2020-11" db="EMBL/GenBank/DDBJ databases">
        <authorList>
            <person name="McCartney M.A."/>
            <person name="Auch B."/>
            <person name="Kono T."/>
            <person name="Mallez S."/>
            <person name="Becker A."/>
            <person name="Gohl D.M."/>
            <person name="Silverstein K.A.T."/>
            <person name="Koren S."/>
            <person name="Bechman K.B."/>
            <person name="Herman A."/>
            <person name="Abrahante J.E."/>
            <person name="Garbe J."/>
        </authorList>
    </citation>
    <scope>NUCLEOTIDE SEQUENCE</scope>
    <source>
        <strain evidence="1">Duluth1</strain>
        <tissue evidence="1">Whole animal</tissue>
    </source>
</reference>
<protein>
    <submittedName>
        <fullName evidence="1">Uncharacterized protein</fullName>
    </submittedName>
</protein>
<name>A0A9D4RBB2_DREPO</name>
<proteinExistence type="predicted"/>
<evidence type="ECO:0000313" key="2">
    <source>
        <dbReference type="Proteomes" id="UP000828390"/>
    </source>
</evidence>
<accession>A0A9D4RBB2</accession>
<dbReference type="Proteomes" id="UP000828390">
    <property type="component" value="Unassembled WGS sequence"/>
</dbReference>
<reference evidence="1" key="1">
    <citation type="journal article" date="2019" name="bioRxiv">
        <title>The Genome of the Zebra Mussel, Dreissena polymorpha: A Resource for Invasive Species Research.</title>
        <authorList>
            <person name="McCartney M.A."/>
            <person name="Auch B."/>
            <person name="Kono T."/>
            <person name="Mallez S."/>
            <person name="Zhang Y."/>
            <person name="Obille A."/>
            <person name="Becker A."/>
            <person name="Abrahante J.E."/>
            <person name="Garbe J."/>
            <person name="Badalamenti J.P."/>
            <person name="Herman A."/>
            <person name="Mangelson H."/>
            <person name="Liachko I."/>
            <person name="Sullivan S."/>
            <person name="Sone E.D."/>
            <person name="Koren S."/>
            <person name="Silverstein K.A.T."/>
            <person name="Beckman K.B."/>
            <person name="Gohl D.M."/>
        </authorList>
    </citation>
    <scope>NUCLEOTIDE SEQUENCE</scope>
    <source>
        <strain evidence="1">Duluth1</strain>
        <tissue evidence="1">Whole animal</tissue>
    </source>
</reference>
<organism evidence="1 2">
    <name type="scientific">Dreissena polymorpha</name>
    <name type="common">Zebra mussel</name>
    <name type="synonym">Mytilus polymorpha</name>
    <dbReference type="NCBI Taxonomy" id="45954"/>
    <lineage>
        <taxon>Eukaryota</taxon>
        <taxon>Metazoa</taxon>
        <taxon>Spiralia</taxon>
        <taxon>Lophotrochozoa</taxon>
        <taxon>Mollusca</taxon>
        <taxon>Bivalvia</taxon>
        <taxon>Autobranchia</taxon>
        <taxon>Heteroconchia</taxon>
        <taxon>Euheterodonta</taxon>
        <taxon>Imparidentia</taxon>
        <taxon>Neoheterodontei</taxon>
        <taxon>Myida</taxon>
        <taxon>Dreissenoidea</taxon>
        <taxon>Dreissenidae</taxon>
        <taxon>Dreissena</taxon>
    </lineage>
</organism>
<evidence type="ECO:0000313" key="1">
    <source>
        <dbReference type="EMBL" id="KAH3862081.1"/>
    </source>
</evidence>
<gene>
    <name evidence="1" type="ORF">DPMN_025042</name>
</gene>
<dbReference type="AlphaFoldDB" id="A0A9D4RBB2"/>
<sequence>MNIAYKTVLLTVSPIKITAREYGIPDASLRHRLWESQSGGNTLRTTTSQEEEAYFTHHLKLRASCGYGYSRSNSVYMASEYSIRSRYSG</sequence>
<dbReference type="EMBL" id="JAIWYP010000002">
    <property type="protein sequence ID" value="KAH3862081.1"/>
    <property type="molecule type" value="Genomic_DNA"/>
</dbReference>
<comment type="caution">
    <text evidence="1">The sequence shown here is derived from an EMBL/GenBank/DDBJ whole genome shotgun (WGS) entry which is preliminary data.</text>
</comment>